<dbReference type="InterPro" id="IPR046345">
    <property type="entry name" value="TraB_PrgY-like"/>
</dbReference>
<reference evidence="1 3" key="2">
    <citation type="journal article" date="2018" name="Plant J.">
        <title>The Physcomitrella patens chromosome-scale assembly reveals moss genome structure and evolution.</title>
        <authorList>
            <person name="Lang D."/>
            <person name="Ullrich K.K."/>
            <person name="Murat F."/>
            <person name="Fuchs J."/>
            <person name="Jenkins J."/>
            <person name="Haas F.B."/>
            <person name="Piednoel M."/>
            <person name="Gundlach H."/>
            <person name="Van Bel M."/>
            <person name="Meyberg R."/>
            <person name="Vives C."/>
            <person name="Morata J."/>
            <person name="Symeonidi A."/>
            <person name="Hiss M."/>
            <person name="Muchero W."/>
            <person name="Kamisugi Y."/>
            <person name="Saleh O."/>
            <person name="Blanc G."/>
            <person name="Decker E.L."/>
            <person name="van Gessel N."/>
            <person name="Grimwood J."/>
            <person name="Hayes R.D."/>
            <person name="Graham S.W."/>
            <person name="Gunter L.E."/>
            <person name="McDaniel S.F."/>
            <person name="Hoernstein S.N.W."/>
            <person name="Larsson A."/>
            <person name="Li F.W."/>
            <person name="Perroud P.F."/>
            <person name="Phillips J."/>
            <person name="Ranjan P."/>
            <person name="Rokshar D.S."/>
            <person name="Rothfels C.J."/>
            <person name="Schneider L."/>
            <person name="Shu S."/>
            <person name="Stevenson D.W."/>
            <person name="Thummler F."/>
            <person name="Tillich M."/>
            <person name="Villarreal Aguilar J.C."/>
            <person name="Widiez T."/>
            <person name="Wong G.K."/>
            <person name="Wymore A."/>
            <person name="Zhang Y."/>
            <person name="Zimmer A.D."/>
            <person name="Quatrano R.S."/>
            <person name="Mayer K.F.X."/>
            <person name="Goodstein D."/>
            <person name="Casacuberta J.M."/>
            <person name="Vandepoele K."/>
            <person name="Reski R."/>
            <person name="Cuming A.C."/>
            <person name="Tuskan G.A."/>
            <person name="Maumus F."/>
            <person name="Salse J."/>
            <person name="Schmutz J."/>
            <person name="Rensing S.A."/>
        </authorList>
    </citation>
    <scope>NUCLEOTIDE SEQUENCE [LARGE SCALE GENOMIC DNA]</scope>
    <source>
        <strain evidence="2 3">cv. Gransden 2004</strain>
    </source>
</reference>
<protein>
    <recommendedName>
        <fullName evidence="4">TraB domain-containing protein</fullName>
    </recommendedName>
</protein>
<organism evidence="1">
    <name type="scientific">Physcomitrium patens</name>
    <name type="common">Spreading-leaved earth moss</name>
    <name type="synonym">Physcomitrella patens</name>
    <dbReference type="NCBI Taxonomy" id="3218"/>
    <lineage>
        <taxon>Eukaryota</taxon>
        <taxon>Viridiplantae</taxon>
        <taxon>Streptophyta</taxon>
        <taxon>Embryophyta</taxon>
        <taxon>Bryophyta</taxon>
        <taxon>Bryophytina</taxon>
        <taxon>Bryopsida</taxon>
        <taxon>Funariidae</taxon>
        <taxon>Funariales</taxon>
        <taxon>Funariaceae</taxon>
        <taxon>Physcomitrium</taxon>
    </lineage>
</organism>
<dbReference type="GeneID" id="112289274"/>
<dbReference type="EnsemblPlants" id="Pp3c12_24810V3.2">
    <property type="protein sequence ID" value="Pp3c12_24810V3.2"/>
    <property type="gene ID" value="Pp3c12_24810"/>
</dbReference>
<dbReference type="Pfam" id="PF01963">
    <property type="entry name" value="TraB_PrgY_gumN"/>
    <property type="match status" value="1"/>
</dbReference>
<dbReference type="HOGENOM" id="CLU_066331_1_0_1"/>
<gene>
    <name evidence="2" type="primary">LOC112289274</name>
    <name evidence="1" type="ORF">PHYPA_016717</name>
</gene>
<evidence type="ECO:0000313" key="2">
    <source>
        <dbReference type="EnsemblPlants" id="Pp3c12_24810V3.1"/>
    </source>
</evidence>
<dbReference type="OrthoDB" id="48306at2759"/>
<dbReference type="OMA" id="MSYLRYV"/>
<evidence type="ECO:0008006" key="4">
    <source>
        <dbReference type="Google" id="ProtNLM"/>
    </source>
</evidence>
<dbReference type="PANTHER" id="PTHR21530">
    <property type="entry name" value="PHEROMONE SHUTDOWN PROTEIN"/>
    <property type="match status" value="1"/>
</dbReference>
<reference evidence="2" key="3">
    <citation type="submission" date="2020-12" db="UniProtKB">
        <authorList>
            <consortium name="EnsemblPlants"/>
        </authorList>
    </citation>
    <scope>IDENTIFICATION</scope>
</reference>
<name>A9TYG1_PHYPA</name>
<keyword evidence="3" id="KW-1185">Reference proteome</keyword>
<evidence type="ECO:0000313" key="1">
    <source>
        <dbReference type="EMBL" id="PNR44333.1"/>
    </source>
</evidence>
<dbReference type="EMBL" id="ABEU02000012">
    <property type="protein sequence ID" value="PNR44333.1"/>
    <property type="molecule type" value="Genomic_DNA"/>
</dbReference>
<dbReference type="Proteomes" id="UP000006727">
    <property type="component" value="Chromosome 12"/>
</dbReference>
<dbReference type="CDD" id="cd14726">
    <property type="entry name" value="TraB_PrgY-like"/>
    <property type="match status" value="1"/>
</dbReference>
<evidence type="ECO:0000313" key="3">
    <source>
        <dbReference type="Proteomes" id="UP000006727"/>
    </source>
</evidence>
<dbReference type="PANTHER" id="PTHR21530:SF5">
    <property type="entry name" value="TRAB FAMILY PROTEIN"/>
    <property type="match status" value="1"/>
</dbReference>
<dbReference type="AlphaFoldDB" id="A9TYG1"/>
<sequence length="291" mass="33441">MLVAARRAARTLLVDSSTFQSSSCRHRHLVAAVLVARESFCSASSTITEDGSVSYLRNPRNGAQVYLVGTAHVSVKSADQVREVIQRVRPDRVAVELCQERAKNLMSDNPQRKGKTPLQQLQELFNLPGGLGQKLIGFWMKSMYELIRNTGVEPGKEFRIAMEEAQRLNAEILYIDQNVHETIKRLRDVITIWDVLKMLKNPNQHLDTYPSFMKDMEHRDFEETVERVKTRENVREMMTWMEQSFPALVKVMVHERDQLMVKRLLECEGTVVGVVGMAHMDGIERLWKEAE</sequence>
<dbReference type="eggNOG" id="KOG2860">
    <property type="taxonomic scope" value="Eukaryota"/>
</dbReference>
<proteinExistence type="predicted"/>
<accession>A9TYG1</accession>
<dbReference type="Gramene" id="Pp3c12_24810V3.2">
    <property type="protein sequence ID" value="Pp3c12_24810V3.2"/>
    <property type="gene ID" value="Pp3c12_24810"/>
</dbReference>
<dbReference type="InterPro" id="IPR002816">
    <property type="entry name" value="TraB/PrgY/GumN_fam"/>
</dbReference>
<dbReference type="Gramene" id="Pp3c12_24810V3.1">
    <property type="protein sequence ID" value="Pp3c12_24810V3.1"/>
    <property type="gene ID" value="Pp3c12_24810"/>
</dbReference>
<dbReference type="PaxDb" id="3218-PP1S372_32V6.1"/>
<dbReference type="EnsemblPlants" id="Pp3c12_24810V3.1">
    <property type="protein sequence ID" value="Pp3c12_24810V3.1"/>
    <property type="gene ID" value="Pp3c12_24810"/>
</dbReference>
<dbReference type="STRING" id="3218.A9TYG1"/>
<dbReference type="RefSeq" id="XP_024390135.1">
    <property type="nucleotide sequence ID" value="XM_024534367.2"/>
</dbReference>
<reference evidence="1 3" key="1">
    <citation type="journal article" date="2008" name="Science">
        <title>The Physcomitrella genome reveals evolutionary insights into the conquest of land by plants.</title>
        <authorList>
            <person name="Rensing S."/>
            <person name="Lang D."/>
            <person name="Zimmer A."/>
            <person name="Terry A."/>
            <person name="Salamov A."/>
            <person name="Shapiro H."/>
            <person name="Nishiyama T."/>
            <person name="Perroud P.-F."/>
            <person name="Lindquist E."/>
            <person name="Kamisugi Y."/>
            <person name="Tanahashi T."/>
            <person name="Sakakibara K."/>
            <person name="Fujita T."/>
            <person name="Oishi K."/>
            <person name="Shin-I T."/>
            <person name="Kuroki Y."/>
            <person name="Toyoda A."/>
            <person name="Suzuki Y."/>
            <person name="Hashimoto A."/>
            <person name="Yamaguchi K."/>
            <person name="Sugano A."/>
            <person name="Kohara Y."/>
            <person name="Fujiyama A."/>
            <person name="Anterola A."/>
            <person name="Aoki S."/>
            <person name="Ashton N."/>
            <person name="Barbazuk W.B."/>
            <person name="Barker E."/>
            <person name="Bennetzen J."/>
            <person name="Bezanilla M."/>
            <person name="Blankenship R."/>
            <person name="Cho S.H."/>
            <person name="Dutcher S."/>
            <person name="Estelle M."/>
            <person name="Fawcett J.A."/>
            <person name="Gundlach H."/>
            <person name="Hanada K."/>
            <person name="Heyl A."/>
            <person name="Hicks K.A."/>
            <person name="Hugh J."/>
            <person name="Lohr M."/>
            <person name="Mayer K."/>
            <person name="Melkozernov A."/>
            <person name="Murata T."/>
            <person name="Nelson D."/>
            <person name="Pils B."/>
            <person name="Prigge M."/>
            <person name="Reiss B."/>
            <person name="Renner T."/>
            <person name="Rombauts S."/>
            <person name="Rushton P."/>
            <person name="Sanderfoot A."/>
            <person name="Schween G."/>
            <person name="Shiu S.-H."/>
            <person name="Stueber K."/>
            <person name="Theodoulou F.L."/>
            <person name="Tu H."/>
            <person name="Van de Peer Y."/>
            <person name="Verrier P.J."/>
            <person name="Waters E."/>
            <person name="Wood A."/>
            <person name="Yang L."/>
            <person name="Cove D."/>
            <person name="Cuming A."/>
            <person name="Hasebe M."/>
            <person name="Lucas S."/>
            <person name="Mishler D.B."/>
            <person name="Reski R."/>
            <person name="Grigoriev I."/>
            <person name="Quatrano R.S."/>
            <person name="Boore J.L."/>
        </authorList>
    </citation>
    <scope>NUCLEOTIDE SEQUENCE [LARGE SCALE GENOMIC DNA]</scope>
    <source>
        <strain evidence="2 3">cv. Gransden 2004</strain>
    </source>
</reference>